<feature type="compositionally biased region" description="Basic and acidic residues" evidence="2">
    <location>
        <begin position="330"/>
        <end position="358"/>
    </location>
</feature>
<feature type="compositionally biased region" description="Basic and acidic residues" evidence="2">
    <location>
        <begin position="382"/>
        <end position="425"/>
    </location>
</feature>
<keyword evidence="4" id="KW-1185">Reference proteome</keyword>
<reference evidence="3 4" key="1">
    <citation type="submission" date="2019-06" db="EMBL/GenBank/DDBJ databases">
        <title>Sequencing the genomes of 1000 actinobacteria strains.</title>
        <authorList>
            <person name="Klenk H.-P."/>
        </authorList>
    </citation>
    <scope>NUCLEOTIDE SEQUENCE [LARGE SCALE GENOMIC DNA]</scope>
    <source>
        <strain evidence="3 4">DSM 43186</strain>
    </source>
</reference>
<dbReference type="EMBL" id="VFPQ01000001">
    <property type="protein sequence ID" value="TQM77477.1"/>
    <property type="molecule type" value="Genomic_DNA"/>
</dbReference>
<dbReference type="RefSeq" id="WP_142261195.1">
    <property type="nucleotide sequence ID" value="NZ_BMPV01000002.1"/>
</dbReference>
<gene>
    <name evidence="3" type="ORF">FHX40_4242</name>
</gene>
<dbReference type="OrthoDB" id="3209732at2"/>
<evidence type="ECO:0000313" key="4">
    <source>
        <dbReference type="Proteomes" id="UP000319213"/>
    </source>
</evidence>
<evidence type="ECO:0000313" key="3">
    <source>
        <dbReference type="EMBL" id="TQM77477.1"/>
    </source>
</evidence>
<feature type="region of interest" description="Disordered" evidence="2">
    <location>
        <begin position="271"/>
        <end position="425"/>
    </location>
</feature>
<organism evidence="3 4">
    <name type="scientific">Thermopolyspora flexuosa</name>
    <dbReference type="NCBI Taxonomy" id="103836"/>
    <lineage>
        <taxon>Bacteria</taxon>
        <taxon>Bacillati</taxon>
        <taxon>Actinomycetota</taxon>
        <taxon>Actinomycetes</taxon>
        <taxon>Streptosporangiales</taxon>
        <taxon>Streptosporangiaceae</taxon>
        <taxon>Thermopolyspora</taxon>
    </lineage>
</organism>
<feature type="coiled-coil region" evidence="1">
    <location>
        <begin position="25"/>
        <end position="186"/>
    </location>
</feature>
<keyword evidence="1" id="KW-0175">Coiled coil</keyword>
<accession>A0A543J3R9</accession>
<dbReference type="Proteomes" id="UP000319213">
    <property type="component" value="Unassembled WGS sequence"/>
</dbReference>
<sequence>MTNSDSFSDLMSEENFEVVMRGYSRRQVHDYINRLRNQIRDLEERLARTLEQAEQSRIELAEARRRLAEAPQDYDELGQRLSTILKLGEEEAAAKRQAAEQEANQLRERASAEAQRLLTTTQEQAQAMVSAAHAEAERRVAEATATAERLLAQADAEAEEKLATAQAEAEAARSEARAEAERMLADAQARATATVNAANAQAEATVREATARAEAILTSAQQRAARLDEHTGRRVTYLTDTHAEVMRRLNEISTVLGDLLHKEHLAGPILDEASVVPPPPQISTEVIEPGLEPSPDRSAEEDRYGEPDEARADEPRDDAEPPAAEEPRDDEPVREHAHDYRQEYPHEPGHEGGRDHGPGGEAVPEYGPEPHDGRFGHAGPAAEHHIPNGGYPERDDRDERPGEHAERLPENDLFRARTPARPEDR</sequence>
<evidence type="ECO:0000256" key="1">
    <source>
        <dbReference type="SAM" id="Coils"/>
    </source>
</evidence>
<feature type="compositionally biased region" description="Basic and acidic residues" evidence="2">
    <location>
        <begin position="294"/>
        <end position="314"/>
    </location>
</feature>
<dbReference type="AlphaFoldDB" id="A0A543J3R9"/>
<name>A0A543J3R9_9ACTN</name>
<protein>
    <recommendedName>
        <fullName evidence="5">DivIVA protein</fullName>
    </recommendedName>
</protein>
<evidence type="ECO:0000256" key="2">
    <source>
        <dbReference type="SAM" id="MobiDB-lite"/>
    </source>
</evidence>
<comment type="caution">
    <text evidence="3">The sequence shown here is derived from an EMBL/GenBank/DDBJ whole genome shotgun (WGS) entry which is preliminary data.</text>
</comment>
<proteinExistence type="predicted"/>
<evidence type="ECO:0008006" key="5">
    <source>
        <dbReference type="Google" id="ProtNLM"/>
    </source>
</evidence>